<comment type="caution">
    <text evidence="3">The sequence shown here is derived from an EMBL/GenBank/DDBJ whole genome shotgun (WGS) entry which is preliminary data.</text>
</comment>
<keyword evidence="4" id="KW-1185">Reference proteome</keyword>
<evidence type="ECO:0000313" key="4">
    <source>
        <dbReference type="Proteomes" id="UP000466442"/>
    </source>
</evidence>
<sequence length="73" mass="7910">MGFFWNGKCRSDARLDGKTAIVTGCNTGIGKVTVEEFARRGARVIMGLQKLQKAEEGRSGHPQVTGSGGRSWR</sequence>
<dbReference type="Gene3D" id="3.40.50.720">
    <property type="entry name" value="NAD(P)-binding Rossmann-like Domain"/>
    <property type="match status" value="1"/>
</dbReference>
<dbReference type="EMBL" id="WIXP02000004">
    <property type="protein sequence ID" value="KAF6212488.1"/>
    <property type="molecule type" value="Genomic_DNA"/>
</dbReference>
<dbReference type="PANTHER" id="PTHR43157">
    <property type="entry name" value="PHOSPHATIDYLINOSITOL-GLYCAN BIOSYNTHESIS CLASS F PROTEIN-RELATED"/>
    <property type="match status" value="1"/>
</dbReference>
<dbReference type="AlphaFoldDB" id="A0A8S9XW49"/>
<dbReference type="InterPro" id="IPR002347">
    <property type="entry name" value="SDR_fam"/>
</dbReference>
<proteinExistence type="predicted"/>
<name>A0A8S9XW49_APOLU</name>
<dbReference type="GO" id="GO:0016491">
    <property type="term" value="F:oxidoreductase activity"/>
    <property type="evidence" value="ECO:0007669"/>
    <property type="project" value="UniProtKB-KW"/>
</dbReference>
<dbReference type="Pfam" id="PF00106">
    <property type="entry name" value="adh_short"/>
    <property type="match status" value="1"/>
</dbReference>
<evidence type="ECO:0000313" key="3">
    <source>
        <dbReference type="EMBL" id="KAF6212488.1"/>
    </source>
</evidence>
<accession>A0A8S9XW49</accession>
<organism evidence="3 4">
    <name type="scientific">Apolygus lucorum</name>
    <name type="common">Small green plant bug</name>
    <name type="synonym">Lygocoris lucorum</name>
    <dbReference type="NCBI Taxonomy" id="248454"/>
    <lineage>
        <taxon>Eukaryota</taxon>
        <taxon>Metazoa</taxon>
        <taxon>Ecdysozoa</taxon>
        <taxon>Arthropoda</taxon>
        <taxon>Hexapoda</taxon>
        <taxon>Insecta</taxon>
        <taxon>Pterygota</taxon>
        <taxon>Neoptera</taxon>
        <taxon>Paraneoptera</taxon>
        <taxon>Hemiptera</taxon>
        <taxon>Heteroptera</taxon>
        <taxon>Panheteroptera</taxon>
        <taxon>Cimicomorpha</taxon>
        <taxon>Miridae</taxon>
        <taxon>Mirini</taxon>
        <taxon>Apolygus</taxon>
    </lineage>
</organism>
<protein>
    <submittedName>
        <fullName evidence="3">Uncharacterized protein</fullName>
    </submittedName>
</protein>
<dbReference type="OrthoDB" id="6374705at2759"/>
<dbReference type="InterPro" id="IPR036291">
    <property type="entry name" value="NAD(P)-bd_dom_sf"/>
</dbReference>
<keyword evidence="1" id="KW-0560">Oxidoreductase</keyword>
<gene>
    <name evidence="3" type="ORF">GE061_013011</name>
</gene>
<reference evidence="3" key="1">
    <citation type="journal article" date="2021" name="Mol. Ecol. Resour.">
        <title>Apolygus lucorum genome provides insights into omnivorousness and mesophyll feeding.</title>
        <authorList>
            <person name="Liu Y."/>
            <person name="Liu H."/>
            <person name="Wang H."/>
            <person name="Huang T."/>
            <person name="Liu B."/>
            <person name="Yang B."/>
            <person name="Yin L."/>
            <person name="Li B."/>
            <person name="Zhang Y."/>
            <person name="Zhang S."/>
            <person name="Jiang F."/>
            <person name="Zhang X."/>
            <person name="Ren Y."/>
            <person name="Wang B."/>
            <person name="Wang S."/>
            <person name="Lu Y."/>
            <person name="Wu K."/>
            <person name="Fan W."/>
            <person name="Wang G."/>
        </authorList>
    </citation>
    <scope>NUCLEOTIDE SEQUENCE</scope>
    <source>
        <strain evidence="3">12Hb</strain>
    </source>
</reference>
<evidence type="ECO:0000256" key="1">
    <source>
        <dbReference type="ARBA" id="ARBA00023002"/>
    </source>
</evidence>
<evidence type="ECO:0000256" key="2">
    <source>
        <dbReference type="SAM" id="MobiDB-lite"/>
    </source>
</evidence>
<dbReference type="Proteomes" id="UP000466442">
    <property type="component" value="Unassembled WGS sequence"/>
</dbReference>
<dbReference type="PANTHER" id="PTHR43157:SF31">
    <property type="entry name" value="PHOSPHATIDYLINOSITOL-GLYCAN BIOSYNTHESIS CLASS F PROTEIN"/>
    <property type="match status" value="1"/>
</dbReference>
<feature type="region of interest" description="Disordered" evidence="2">
    <location>
        <begin position="52"/>
        <end position="73"/>
    </location>
</feature>
<feature type="non-terminal residue" evidence="3">
    <location>
        <position position="73"/>
    </location>
</feature>
<dbReference type="SUPFAM" id="SSF51735">
    <property type="entry name" value="NAD(P)-binding Rossmann-fold domains"/>
    <property type="match status" value="1"/>
</dbReference>